<keyword evidence="3" id="KW-1185">Reference proteome</keyword>
<sequence>MYRLLTVLLVVSSSLAFPAKEEISTKNSNVRFYEAANKTPFSTDNITIDYSTNEEFGLNITAISRVNNLDDFLLLVSNLTHNVSILNIGQLSFGQSSKHKLNPFEKNAYVIAETVSTFSVSKEGDLVLNASAGTVQSLKLVTDFTDLQKRPRIEYNLTVVTEVNMTWITKSGPLKNKVTNLPSHISDPQPYTTPNFTALVPLVNGTFNDESSCRNEICKSTSKSSYNTGSYYVFDDITVTFERYISKPNITSTRFENGSNTTYAVISTTDVKTVIVVGPHRC</sequence>
<dbReference type="RefSeq" id="XP_050507572.1">
    <property type="nucleotide sequence ID" value="XM_050651615.1"/>
</dbReference>
<dbReference type="EnsemblMetazoa" id="XM_050651615.1">
    <property type="protein sequence ID" value="XP_050507572.1"/>
    <property type="gene ID" value="LOC126885183"/>
</dbReference>
<dbReference type="Proteomes" id="UP001652700">
    <property type="component" value="Unplaced"/>
</dbReference>
<name>A0ABM5KBL0_DIAVI</name>
<feature type="signal peptide" evidence="1">
    <location>
        <begin position="1"/>
        <end position="16"/>
    </location>
</feature>
<proteinExistence type="predicted"/>
<evidence type="ECO:0000313" key="2">
    <source>
        <dbReference type="EnsemblMetazoa" id="XP_050507572.1"/>
    </source>
</evidence>
<protein>
    <submittedName>
        <fullName evidence="2">Uncharacterized protein</fullName>
    </submittedName>
</protein>
<organism evidence="2 3">
    <name type="scientific">Diabrotica virgifera virgifera</name>
    <name type="common">western corn rootworm</name>
    <dbReference type="NCBI Taxonomy" id="50390"/>
    <lineage>
        <taxon>Eukaryota</taxon>
        <taxon>Metazoa</taxon>
        <taxon>Ecdysozoa</taxon>
        <taxon>Arthropoda</taxon>
        <taxon>Hexapoda</taxon>
        <taxon>Insecta</taxon>
        <taxon>Pterygota</taxon>
        <taxon>Neoptera</taxon>
        <taxon>Endopterygota</taxon>
        <taxon>Coleoptera</taxon>
        <taxon>Polyphaga</taxon>
        <taxon>Cucujiformia</taxon>
        <taxon>Chrysomeloidea</taxon>
        <taxon>Chrysomelidae</taxon>
        <taxon>Galerucinae</taxon>
        <taxon>Diabroticina</taxon>
        <taxon>Diabroticites</taxon>
        <taxon>Diabrotica</taxon>
    </lineage>
</organism>
<reference evidence="2" key="1">
    <citation type="submission" date="2025-05" db="UniProtKB">
        <authorList>
            <consortium name="EnsemblMetazoa"/>
        </authorList>
    </citation>
    <scope>IDENTIFICATION</scope>
</reference>
<dbReference type="GeneID" id="126885183"/>
<accession>A0ABM5KBL0</accession>
<evidence type="ECO:0000313" key="3">
    <source>
        <dbReference type="Proteomes" id="UP001652700"/>
    </source>
</evidence>
<feature type="chain" id="PRO_5047158965" evidence="1">
    <location>
        <begin position="17"/>
        <end position="282"/>
    </location>
</feature>
<keyword evidence="1" id="KW-0732">Signal</keyword>
<evidence type="ECO:0000256" key="1">
    <source>
        <dbReference type="SAM" id="SignalP"/>
    </source>
</evidence>